<dbReference type="RefSeq" id="WP_089053932.1">
    <property type="nucleotide sequence ID" value="NZ_MUHA01000010.1"/>
</dbReference>
<keyword evidence="2 3" id="KW-0808">Transferase</keyword>
<reference evidence="5 6" key="1">
    <citation type="submission" date="2016-11" db="EMBL/GenBank/DDBJ databases">
        <title>Whole genomes of Flavobacteriaceae.</title>
        <authorList>
            <person name="Stine C."/>
            <person name="Li C."/>
            <person name="Tadesse D."/>
        </authorList>
    </citation>
    <scope>NUCLEOTIDE SEQUENCE [LARGE SCALE GENOMIC DNA]</scope>
    <source>
        <strain evidence="5 6">CCUG 59446</strain>
    </source>
</reference>
<dbReference type="AlphaFoldDB" id="A0A226I1U4"/>
<name>A0A226I1U4_9FLAO</name>
<evidence type="ECO:0000256" key="1">
    <source>
        <dbReference type="ARBA" id="ARBA00022603"/>
    </source>
</evidence>
<keyword evidence="1 3" id="KW-0489">Methyltransferase</keyword>
<dbReference type="PANTHER" id="PTHR11103:SF18">
    <property type="entry name" value="SLR1189 PROTEIN"/>
    <property type="match status" value="1"/>
</dbReference>
<sequence length="316" mass="35541">MKKTKNTLPNESEDLFLTDGGLETTLVFLEGFDLPYFAAFDILKDQKGYDSMKNYYSRYLKIAEKYKTNFILESPTWRANPEWIEKIGYSKDSLFELNKKAVSLLTDLKTEFSNSIKSILISGCIGPRGDGYVPDNCMNVEEAKQYHLAQIKVLSKMPVDFVSALTMNYIEEVIGIVQAAETVSLPVVISFTVETDGKLPTGMSLKDAIEKIDKSVNVPPLYYMINCAHPTHFVNELKANANENWVKRIKGFRANASCKSHAELDEATELDRGIPKDLGKEYKSLKDSFPHINVLGGCCGTDEEHILEIVKQLKVV</sequence>
<dbReference type="Pfam" id="PF02574">
    <property type="entry name" value="S-methyl_trans"/>
    <property type="match status" value="1"/>
</dbReference>
<keyword evidence="3" id="KW-0479">Metal-binding</keyword>
<accession>A0A226I1U4</accession>
<dbReference type="PANTHER" id="PTHR11103">
    <property type="entry name" value="SLR1189 PROTEIN"/>
    <property type="match status" value="1"/>
</dbReference>
<feature type="binding site" evidence="3">
    <location>
        <position position="227"/>
    </location>
    <ligand>
        <name>Zn(2+)</name>
        <dbReference type="ChEBI" id="CHEBI:29105"/>
    </ligand>
</feature>
<dbReference type="PROSITE" id="PS50970">
    <property type="entry name" value="HCY"/>
    <property type="match status" value="1"/>
</dbReference>
<proteinExistence type="predicted"/>
<feature type="binding site" evidence="3">
    <location>
        <position position="298"/>
    </location>
    <ligand>
        <name>Zn(2+)</name>
        <dbReference type="ChEBI" id="CHEBI:29105"/>
    </ligand>
</feature>
<comment type="caution">
    <text evidence="5">The sequence shown here is derived from an EMBL/GenBank/DDBJ whole genome shotgun (WGS) entry which is preliminary data.</text>
</comment>
<dbReference type="EMBL" id="MUHA01000010">
    <property type="protein sequence ID" value="OXB00416.1"/>
    <property type="molecule type" value="Genomic_DNA"/>
</dbReference>
<dbReference type="GO" id="GO:0032259">
    <property type="term" value="P:methylation"/>
    <property type="evidence" value="ECO:0007669"/>
    <property type="project" value="UniProtKB-KW"/>
</dbReference>
<dbReference type="InterPro" id="IPR003726">
    <property type="entry name" value="HCY_dom"/>
</dbReference>
<gene>
    <name evidence="5" type="ORF">B0A75_08880</name>
</gene>
<evidence type="ECO:0000256" key="2">
    <source>
        <dbReference type="ARBA" id="ARBA00022679"/>
    </source>
</evidence>
<dbReference type="SUPFAM" id="SSF82282">
    <property type="entry name" value="Homocysteine S-methyltransferase"/>
    <property type="match status" value="1"/>
</dbReference>
<feature type="binding site" evidence="3">
    <location>
        <position position="299"/>
    </location>
    <ligand>
        <name>Zn(2+)</name>
        <dbReference type="ChEBI" id="CHEBI:29105"/>
    </ligand>
</feature>
<feature type="domain" description="Hcy-binding" evidence="4">
    <location>
        <begin position="4"/>
        <end position="313"/>
    </location>
</feature>
<dbReference type="Proteomes" id="UP000198336">
    <property type="component" value="Unassembled WGS sequence"/>
</dbReference>
<evidence type="ECO:0000313" key="5">
    <source>
        <dbReference type="EMBL" id="OXB00416.1"/>
    </source>
</evidence>
<protein>
    <submittedName>
        <fullName evidence="5">Homocysteine S-methyltransferase</fullName>
    </submittedName>
</protein>
<dbReference type="InterPro" id="IPR036589">
    <property type="entry name" value="HCY_dom_sf"/>
</dbReference>
<evidence type="ECO:0000256" key="3">
    <source>
        <dbReference type="PROSITE-ProRule" id="PRU00333"/>
    </source>
</evidence>
<comment type="cofactor">
    <cofactor evidence="3">
        <name>Zn(2+)</name>
        <dbReference type="ChEBI" id="CHEBI:29105"/>
    </cofactor>
</comment>
<keyword evidence="6" id="KW-1185">Reference proteome</keyword>
<dbReference type="Gene3D" id="3.20.20.330">
    <property type="entry name" value="Homocysteine-binding-like domain"/>
    <property type="match status" value="1"/>
</dbReference>
<evidence type="ECO:0000313" key="6">
    <source>
        <dbReference type="Proteomes" id="UP000198336"/>
    </source>
</evidence>
<dbReference type="GO" id="GO:0008168">
    <property type="term" value="F:methyltransferase activity"/>
    <property type="evidence" value="ECO:0007669"/>
    <property type="project" value="UniProtKB-UniRule"/>
</dbReference>
<keyword evidence="3" id="KW-0862">Zinc</keyword>
<dbReference type="GO" id="GO:0046872">
    <property type="term" value="F:metal ion binding"/>
    <property type="evidence" value="ECO:0007669"/>
    <property type="project" value="UniProtKB-KW"/>
</dbReference>
<organism evidence="5 6">
    <name type="scientific">Flavobacterium oncorhynchi</name>
    <dbReference type="NCBI Taxonomy" id="728056"/>
    <lineage>
        <taxon>Bacteria</taxon>
        <taxon>Pseudomonadati</taxon>
        <taxon>Bacteroidota</taxon>
        <taxon>Flavobacteriia</taxon>
        <taxon>Flavobacteriales</taxon>
        <taxon>Flavobacteriaceae</taxon>
        <taxon>Flavobacterium</taxon>
    </lineage>
</organism>
<evidence type="ECO:0000259" key="4">
    <source>
        <dbReference type="PROSITE" id="PS50970"/>
    </source>
</evidence>